<organism evidence="1 2">
    <name type="scientific">Streptomyces lonegramiae</name>
    <dbReference type="NCBI Taxonomy" id="3075524"/>
    <lineage>
        <taxon>Bacteria</taxon>
        <taxon>Bacillati</taxon>
        <taxon>Actinomycetota</taxon>
        <taxon>Actinomycetes</taxon>
        <taxon>Kitasatosporales</taxon>
        <taxon>Streptomycetaceae</taxon>
        <taxon>Streptomyces</taxon>
    </lineage>
</organism>
<accession>A0ABU2Y0E3</accession>
<protein>
    <submittedName>
        <fullName evidence="1">Uncharacterized protein</fullName>
    </submittedName>
</protein>
<sequence length="83" mass="9057">MDVKEVWRKATDSTKSAWRASATEVTNVVDALSPMCAPVAARWDAAADRRQALRTPENLKKLMAAQRENTSARATAATAKGQR</sequence>
<evidence type="ECO:0000313" key="1">
    <source>
        <dbReference type="EMBL" id="MDT0551487.1"/>
    </source>
</evidence>
<evidence type="ECO:0000313" key="2">
    <source>
        <dbReference type="Proteomes" id="UP001180754"/>
    </source>
</evidence>
<dbReference type="EMBL" id="JAVRFD010001140">
    <property type="protein sequence ID" value="MDT0551487.1"/>
    <property type="molecule type" value="Genomic_DNA"/>
</dbReference>
<keyword evidence="2" id="KW-1185">Reference proteome</keyword>
<name>A0ABU2Y0E3_9ACTN</name>
<dbReference type="Proteomes" id="UP001180754">
    <property type="component" value="Unassembled WGS sequence"/>
</dbReference>
<gene>
    <name evidence="1" type="ORF">RND15_53940</name>
</gene>
<comment type="caution">
    <text evidence="1">The sequence shown here is derived from an EMBL/GenBank/DDBJ whole genome shotgun (WGS) entry which is preliminary data.</text>
</comment>
<reference evidence="1" key="1">
    <citation type="submission" date="2024-05" db="EMBL/GenBank/DDBJ databases">
        <title>30 novel species of actinomycetes from the DSMZ collection.</title>
        <authorList>
            <person name="Nouioui I."/>
        </authorList>
    </citation>
    <scope>NUCLEOTIDE SEQUENCE</scope>
    <source>
        <strain evidence="1">DSM 41529</strain>
    </source>
</reference>
<feature type="non-terminal residue" evidence="1">
    <location>
        <position position="83"/>
    </location>
</feature>
<proteinExistence type="predicted"/>